<evidence type="ECO:0000259" key="1">
    <source>
        <dbReference type="PROSITE" id="PS50181"/>
    </source>
</evidence>
<dbReference type="Proteomes" id="UP000230233">
    <property type="component" value="Chromosome IV"/>
</dbReference>
<feature type="domain" description="F-box" evidence="1">
    <location>
        <begin position="1"/>
        <end position="48"/>
    </location>
</feature>
<dbReference type="OrthoDB" id="5876439at2759"/>
<organism evidence="2 3">
    <name type="scientific">Caenorhabditis nigoni</name>
    <dbReference type="NCBI Taxonomy" id="1611254"/>
    <lineage>
        <taxon>Eukaryota</taxon>
        <taxon>Metazoa</taxon>
        <taxon>Ecdysozoa</taxon>
        <taxon>Nematoda</taxon>
        <taxon>Chromadorea</taxon>
        <taxon>Rhabditida</taxon>
        <taxon>Rhabditina</taxon>
        <taxon>Rhabditomorpha</taxon>
        <taxon>Rhabditoidea</taxon>
        <taxon>Rhabditidae</taxon>
        <taxon>Peloderinae</taxon>
        <taxon>Caenorhabditis</taxon>
    </lineage>
</organism>
<reference evidence="3" key="1">
    <citation type="submission" date="2017-10" db="EMBL/GenBank/DDBJ databases">
        <title>Rapid genome shrinkage in a self-fertile nematode reveals novel sperm competition proteins.</title>
        <authorList>
            <person name="Yin D."/>
            <person name="Schwarz E.M."/>
            <person name="Thomas C.G."/>
            <person name="Felde R.L."/>
            <person name="Korf I.F."/>
            <person name="Cutter A.D."/>
            <person name="Schartner C.M."/>
            <person name="Ralston E.J."/>
            <person name="Meyer B.J."/>
            <person name="Haag E.S."/>
        </authorList>
    </citation>
    <scope>NUCLEOTIDE SEQUENCE [LARGE SCALE GENOMIC DNA]</scope>
    <source>
        <strain evidence="3">JU1422</strain>
    </source>
</reference>
<evidence type="ECO:0000313" key="3">
    <source>
        <dbReference type="Proteomes" id="UP000230233"/>
    </source>
</evidence>
<protein>
    <recommendedName>
        <fullName evidence="1">F-box domain-containing protein</fullName>
    </recommendedName>
</protein>
<gene>
    <name evidence="2" type="primary">Cnig_chr_IV.g13491</name>
    <name evidence="2" type="ORF">B9Z55_013491</name>
</gene>
<dbReference type="PROSITE" id="PS50181">
    <property type="entry name" value="FBOX"/>
    <property type="match status" value="1"/>
</dbReference>
<dbReference type="EMBL" id="PDUG01000004">
    <property type="protein sequence ID" value="PIC33554.1"/>
    <property type="molecule type" value="Genomic_DNA"/>
</dbReference>
<dbReference type="Pfam" id="PF00646">
    <property type="entry name" value="F-box"/>
    <property type="match status" value="1"/>
</dbReference>
<accession>A0A2G5U1X4</accession>
<name>A0A2G5U1X4_9PELO</name>
<proteinExistence type="predicted"/>
<comment type="caution">
    <text evidence="2">The sequence shown here is derived from an EMBL/GenBank/DDBJ whole genome shotgun (WGS) entry which is preliminary data.</text>
</comment>
<dbReference type="PANTHER" id="PTHR21503:SF8">
    <property type="entry name" value="F-BOX ASSOCIATED DOMAIN-CONTAINING PROTEIN-RELATED"/>
    <property type="match status" value="1"/>
</dbReference>
<dbReference type="AlphaFoldDB" id="A0A2G5U1X4"/>
<sequence>MKLSKFPYLVQKEILDEMEYKNLFLLSLVSRNMKKLIKTSQKKRFKSISHIKYECSRYDSNTLVVYIPFKDRVDFILECFDAENIAIGSGPFQLDVSGRLIDFRKVDSVGSLLPLVYGSSTRCLLFRIHGVHQSTIASSSPHKYEFVLESIHNYIMDLFGTSMEYDWKMYTNDKKLSIPQLQNLSGCAIIQYQNFVDWVELELEEHFFSSSPVLKWIHMQIGSLKEFSPDSKFYMTESIDIFKIDGVLDLLRYFQGRQAFLNACRYESSDFIEFVKRWKSGNAFQKLEYFYCNDHCSYESMENEVLNAVAKYIDTTKKPPTHTLPLVHVCIDNKPNTNPITSYAYVVRETDGHVASILFQETMFRFGVWDKTEEEFLAMVE</sequence>
<evidence type="ECO:0000313" key="2">
    <source>
        <dbReference type="EMBL" id="PIC33554.1"/>
    </source>
</evidence>
<keyword evidence="3" id="KW-1185">Reference proteome</keyword>
<dbReference type="InterPro" id="IPR001810">
    <property type="entry name" value="F-box_dom"/>
</dbReference>
<dbReference type="PANTHER" id="PTHR21503">
    <property type="entry name" value="F-BOX-CONTAINING HYPOTHETICAL PROTEIN C.ELEGANS"/>
    <property type="match status" value="1"/>
</dbReference>